<dbReference type="FunFam" id="3.30.230.40:FF:000003">
    <property type="entry name" value="Imidazoleglycerol-phosphate dehydratase HisB"/>
    <property type="match status" value="1"/>
</dbReference>
<dbReference type="eggNOG" id="COG0131">
    <property type="taxonomic scope" value="Bacteria"/>
</dbReference>
<dbReference type="NCBIfam" id="NF002114">
    <property type="entry name" value="PRK00951.2-4"/>
    <property type="match status" value="1"/>
</dbReference>
<dbReference type="PANTHER" id="PTHR23133">
    <property type="entry name" value="IMIDAZOLEGLYCEROL-PHOSPHATE DEHYDRATASE HIS7"/>
    <property type="match status" value="1"/>
</dbReference>
<dbReference type="EC" id="4.2.1.19" evidence="6 7"/>
<keyword evidence="4 6" id="KW-0368">Histidine biosynthesis</keyword>
<keyword evidence="9" id="KW-1185">Reference proteome</keyword>
<evidence type="ECO:0000313" key="8">
    <source>
        <dbReference type="EMBL" id="GAE91482.1"/>
    </source>
</evidence>
<dbReference type="HAMAP" id="MF_00076">
    <property type="entry name" value="HisB"/>
    <property type="match status" value="1"/>
</dbReference>
<dbReference type="CDD" id="cd07914">
    <property type="entry name" value="IGPD"/>
    <property type="match status" value="1"/>
</dbReference>
<keyword evidence="3 6" id="KW-0028">Amino-acid biosynthesis</keyword>
<evidence type="ECO:0000256" key="3">
    <source>
        <dbReference type="ARBA" id="ARBA00022605"/>
    </source>
</evidence>
<comment type="pathway">
    <text evidence="1 6 7">Amino-acid biosynthesis; L-histidine biosynthesis; L-histidine from 5-phospho-alpha-D-ribose 1-diphosphate: step 6/9.</text>
</comment>
<comment type="caution">
    <text evidence="8">The sequence shown here is derived from an EMBL/GenBank/DDBJ whole genome shotgun (WGS) entry which is preliminary data.</text>
</comment>
<dbReference type="FunFam" id="3.30.230.40:FF:000001">
    <property type="entry name" value="Imidazoleglycerol-phosphate dehydratase HisB"/>
    <property type="match status" value="1"/>
</dbReference>
<evidence type="ECO:0000256" key="1">
    <source>
        <dbReference type="ARBA" id="ARBA00005047"/>
    </source>
</evidence>
<dbReference type="AlphaFoldDB" id="W4VE60"/>
<dbReference type="Proteomes" id="UP000019102">
    <property type="component" value="Unassembled WGS sequence"/>
</dbReference>
<dbReference type="InterPro" id="IPR000807">
    <property type="entry name" value="ImidazoleglycerolP_deHydtase"/>
</dbReference>
<dbReference type="Pfam" id="PF00475">
    <property type="entry name" value="IGPD"/>
    <property type="match status" value="1"/>
</dbReference>
<accession>W4VE60</accession>
<evidence type="ECO:0000256" key="2">
    <source>
        <dbReference type="ARBA" id="ARBA00016664"/>
    </source>
</evidence>
<dbReference type="NCBIfam" id="NF002111">
    <property type="entry name" value="PRK00951.2-1"/>
    <property type="match status" value="1"/>
</dbReference>
<comment type="subcellular location">
    <subcellularLocation>
        <location evidence="6 7">Cytoplasm</location>
    </subcellularLocation>
</comment>
<dbReference type="PANTHER" id="PTHR23133:SF2">
    <property type="entry name" value="IMIDAZOLEGLYCEROL-PHOSPHATE DEHYDRATASE"/>
    <property type="match status" value="1"/>
</dbReference>
<dbReference type="NCBIfam" id="NF002107">
    <property type="entry name" value="PRK00951.1-2"/>
    <property type="match status" value="1"/>
</dbReference>
<dbReference type="EMBL" id="BAVS01000001">
    <property type="protein sequence ID" value="GAE91482.1"/>
    <property type="molecule type" value="Genomic_DNA"/>
</dbReference>
<organism evidence="8 9">
    <name type="scientific">Gracilibacillus boraciitolerans JCM 21714</name>
    <dbReference type="NCBI Taxonomy" id="1298598"/>
    <lineage>
        <taxon>Bacteria</taxon>
        <taxon>Bacillati</taxon>
        <taxon>Bacillota</taxon>
        <taxon>Bacilli</taxon>
        <taxon>Bacillales</taxon>
        <taxon>Bacillaceae</taxon>
        <taxon>Gracilibacillus</taxon>
    </lineage>
</organism>
<keyword evidence="6" id="KW-0963">Cytoplasm</keyword>
<dbReference type="PROSITE" id="PS00954">
    <property type="entry name" value="IGP_DEHYDRATASE_1"/>
    <property type="match status" value="1"/>
</dbReference>
<dbReference type="InterPro" id="IPR020565">
    <property type="entry name" value="ImidazoleglycerP_deHydtase_CS"/>
</dbReference>
<gene>
    <name evidence="6" type="primary">hisB</name>
    <name evidence="8" type="ORF">JCM21714_432</name>
</gene>
<dbReference type="GO" id="GO:0004424">
    <property type="term" value="F:imidazoleglycerol-phosphate dehydratase activity"/>
    <property type="evidence" value="ECO:0007669"/>
    <property type="project" value="UniProtKB-UniRule"/>
</dbReference>
<dbReference type="SUPFAM" id="SSF54211">
    <property type="entry name" value="Ribosomal protein S5 domain 2-like"/>
    <property type="match status" value="2"/>
</dbReference>
<dbReference type="STRING" id="1298598.JCM21714_432"/>
<proteinExistence type="inferred from homology"/>
<dbReference type="InterPro" id="IPR020568">
    <property type="entry name" value="Ribosomal_Su5_D2-typ_SF"/>
</dbReference>
<dbReference type="InterPro" id="IPR038494">
    <property type="entry name" value="IGPD_sf"/>
</dbReference>
<name>W4VE60_9BACI</name>
<dbReference type="RefSeq" id="WP_035721245.1">
    <property type="nucleotide sequence ID" value="NZ_BAVS01000001.1"/>
</dbReference>
<evidence type="ECO:0000256" key="5">
    <source>
        <dbReference type="ARBA" id="ARBA00023239"/>
    </source>
</evidence>
<evidence type="ECO:0000256" key="4">
    <source>
        <dbReference type="ARBA" id="ARBA00023102"/>
    </source>
</evidence>
<comment type="similarity">
    <text evidence="6 7">Belongs to the imidazoleglycerol-phosphate dehydratase family.</text>
</comment>
<dbReference type="UniPathway" id="UPA00031">
    <property type="reaction ID" value="UER00011"/>
</dbReference>
<sequence length="197" mass="21627">MRTATKKRETLETKIEVAVNLDDPSQVSIDTGVGFFDHMLNAFARHGRIGLTVQAEGDLHIDSHHTVEDVGIVLGQLVREALGDKKSINRYGTAYVPMDEALGFVSLDISGRPFFVFDAVFSNEKLGNFDTELVQEFLQAFAFQSAITLHAKVLYGGDNTHHKIEAIFKALGRALGEAVRVNPDIEEVISTKGGLIE</sequence>
<evidence type="ECO:0000256" key="7">
    <source>
        <dbReference type="RuleBase" id="RU000599"/>
    </source>
</evidence>
<reference evidence="8 9" key="1">
    <citation type="journal article" date="2014" name="Genome Announc.">
        <title>Draft Genome Sequence of the Boron-Tolerant and Moderately Halotolerant Bacterium Gracilibacillus boraciitolerans JCM 21714T.</title>
        <authorList>
            <person name="Ahmed I."/>
            <person name="Oshima K."/>
            <person name="Suda W."/>
            <person name="Kitamura K."/>
            <person name="Iida T."/>
            <person name="Ohmori Y."/>
            <person name="Fujiwara T."/>
            <person name="Hattori M."/>
            <person name="Ohkuma M."/>
        </authorList>
    </citation>
    <scope>NUCLEOTIDE SEQUENCE [LARGE SCALE GENOMIC DNA]</scope>
    <source>
        <strain evidence="8 9">JCM 21714</strain>
    </source>
</reference>
<dbReference type="GO" id="GO:0000105">
    <property type="term" value="P:L-histidine biosynthetic process"/>
    <property type="evidence" value="ECO:0007669"/>
    <property type="project" value="UniProtKB-UniRule"/>
</dbReference>
<dbReference type="OrthoDB" id="9790411at2"/>
<dbReference type="Gene3D" id="3.30.230.40">
    <property type="entry name" value="Imidazole glycerol phosphate dehydratase, domain 1"/>
    <property type="match status" value="2"/>
</dbReference>
<comment type="catalytic activity">
    <reaction evidence="6 7">
        <text>D-erythro-1-(imidazol-4-yl)glycerol 3-phosphate = 3-(imidazol-4-yl)-2-oxopropyl phosphate + H2O</text>
        <dbReference type="Rhea" id="RHEA:11040"/>
        <dbReference type="ChEBI" id="CHEBI:15377"/>
        <dbReference type="ChEBI" id="CHEBI:57766"/>
        <dbReference type="ChEBI" id="CHEBI:58278"/>
        <dbReference type="EC" id="4.2.1.19"/>
    </reaction>
</comment>
<protein>
    <recommendedName>
        <fullName evidence="2 6">Imidazoleglycerol-phosphate dehydratase</fullName>
        <shortName evidence="6">IGPD</shortName>
        <ecNumber evidence="6 7">4.2.1.19</ecNumber>
    </recommendedName>
</protein>
<keyword evidence="5 6" id="KW-0456">Lyase</keyword>
<evidence type="ECO:0000313" key="9">
    <source>
        <dbReference type="Proteomes" id="UP000019102"/>
    </source>
</evidence>
<dbReference type="PROSITE" id="PS00955">
    <property type="entry name" value="IGP_DEHYDRATASE_2"/>
    <property type="match status" value="1"/>
</dbReference>
<evidence type="ECO:0000256" key="6">
    <source>
        <dbReference type="HAMAP-Rule" id="MF_00076"/>
    </source>
</evidence>
<dbReference type="GO" id="GO:0005737">
    <property type="term" value="C:cytoplasm"/>
    <property type="evidence" value="ECO:0007669"/>
    <property type="project" value="UniProtKB-SubCell"/>
</dbReference>